<protein>
    <submittedName>
        <fullName evidence="1">Uncharacterized protein</fullName>
    </submittedName>
</protein>
<evidence type="ECO:0000313" key="1">
    <source>
        <dbReference type="EMBL" id="KAI3719950.1"/>
    </source>
</evidence>
<accession>A0ACB9BH02</accession>
<reference evidence="2" key="1">
    <citation type="journal article" date="2022" name="Mol. Ecol. Resour.">
        <title>The genomes of chicory, endive, great burdock and yacon provide insights into Asteraceae palaeo-polyploidization history and plant inulin production.</title>
        <authorList>
            <person name="Fan W."/>
            <person name="Wang S."/>
            <person name="Wang H."/>
            <person name="Wang A."/>
            <person name="Jiang F."/>
            <person name="Liu H."/>
            <person name="Zhao H."/>
            <person name="Xu D."/>
            <person name="Zhang Y."/>
        </authorList>
    </citation>
    <scope>NUCLEOTIDE SEQUENCE [LARGE SCALE GENOMIC DNA]</scope>
    <source>
        <strain evidence="2">cv. Niubang</strain>
    </source>
</reference>
<evidence type="ECO:0000313" key="2">
    <source>
        <dbReference type="Proteomes" id="UP001055879"/>
    </source>
</evidence>
<keyword evidence="2" id="KW-1185">Reference proteome</keyword>
<proteinExistence type="predicted"/>
<name>A0ACB9BH02_ARCLA</name>
<reference evidence="1 2" key="2">
    <citation type="journal article" date="2022" name="Mol. Ecol. Resour.">
        <title>The genomes of chicory, endive, great burdock and yacon provide insights into Asteraceae paleo-polyploidization history and plant inulin production.</title>
        <authorList>
            <person name="Fan W."/>
            <person name="Wang S."/>
            <person name="Wang H."/>
            <person name="Wang A."/>
            <person name="Jiang F."/>
            <person name="Liu H."/>
            <person name="Zhao H."/>
            <person name="Xu D."/>
            <person name="Zhang Y."/>
        </authorList>
    </citation>
    <scope>NUCLEOTIDE SEQUENCE [LARGE SCALE GENOMIC DNA]</scope>
    <source>
        <strain evidence="2">cv. Niubang</strain>
    </source>
</reference>
<dbReference type="Proteomes" id="UP001055879">
    <property type="component" value="Linkage Group LG06"/>
</dbReference>
<gene>
    <name evidence="1" type="ORF">L6452_20856</name>
</gene>
<sequence>MGGLGPLTKWTPLLVKLLITEQFPETAGSITSFHVESDVVSLNGREPLKTDAEIGDDGKLHVVVRRSSTASSRSVISLLRYERILQAEEDFCRYVVI</sequence>
<dbReference type="EMBL" id="CM042052">
    <property type="protein sequence ID" value="KAI3719950.1"/>
    <property type="molecule type" value="Genomic_DNA"/>
</dbReference>
<organism evidence="1 2">
    <name type="scientific">Arctium lappa</name>
    <name type="common">Greater burdock</name>
    <name type="synonym">Lappa major</name>
    <dbReference type="NCBI Taxonomy" id="4217"/>
    <lineage>
        <taxon>Eukaryota</taxon>
        <taxon>Viridiplantae</taxon>
        <taxon>Streptophyta</taxon>
        <taxon>Embryophyta</taxon>
        <taxon>Tracheophyta</taxon>
        <taxon>Spermatophyta</taxon>
        <taxon>Magnoliopsida</taxon>
        <taxon>eudicotyledons</taxon>
        <taxon>Gunneridae</taxon>
        <taxon>Pentapetalae</taxon>
        <taxon>asterids</taxon>
        <taxon>campanulids</taxon>
        <taxon>Asterales</taxon>
        <taxon>Asteraceae</taxon>
        <taxon>Carduoideae</taxon>
        <taxon>Cardueae</taxon>
        <taxon>Arctiinae</taxon>
        <taxon>Arctium</taxon>
    </lineage>
</organism>
<comment type="caution">
    <text evidence="1">The sequence shown here is derived from an EMBL/GenBank/DDBJ whole genome shotgun (WGS) entry which is preliminary data.</text>
</comment>